<name>G7ZEB9_AZOL4</name>
<keyword evidence="2" id="KW-0614">Plasmid</keyword>
<protein>
    <submittedName>
        <fullName evidence="2">Uncharacterized protein</fullName>
    </submittedName>
</protein>
<dbReference type="RefSeq" id="WP_014249472.1">
    <property type="nucleotide sequence ID" value="NC_016623.1"/>
</dbReference>
<evidence type="ECO:0000256" key="1">
    <source>
        <dbReference type="SAM" id="Phobius"/>
    </source>
</evidence>
<keyword evidence="3" id="KW-1185">Reference proteome</keyword>
<keyword evidence="1" id="KW-1133">Transmembrane helix</keyword>
<sequence>MLFWLTIEAVKDNFTSDFERELLPTKFQFAWAWAGTASLVVLTICVLFSQLLG</sequence>
<accession>G7ZEB9</accession>
<dbReference type="EMBL" id="FQ311871">
    <property type="protein sequence ID" value="CBS90027.1"/>
    <property type="molecule type" value="Genomic_DNA"/>
</dbReference>
<proteinExistence type="predicted"/>
<geneLocation type="plasmid" evidence="2 3">
    <name>AZO_p3</name>
</geneLocation>
<gene>
    <name evidence="2" type="ordered locus">AZOLI_p30181</name>
</gene>
<reference evidence="3" key="1">
    <citation type="journal article" date="2011" name="PLoS Genet.">
        <title>Azospirillum genomes reveal transition of bacteria from aquatic to terrestrial environments.</title>
        <authorList>
            <person name="Wisniewski-Dye F."/>
            <person name="Borziak K."/>
            <person name="Khalsa-Moyers G."/>
            <person name="Alexandre G."/>
            <person name="Sukharnikov L.O."/>
            <person name="Wuichet K."/>
            <person name="Hurst G.B."/>
            <person name="McDonald W.H."/>
            <person name="Robertson J.S."/>
            <person name="Barbe V."/>
            <person name="Calteau A."/>
            <person name="Rouy Z."/>
            <person name="Mangenot S."/>
            <person name="Prigent-Combaret C."/>
            <person name="Normand P."/>
            <person name="Boyer M."/>
            <person name="Siguier P."/>
            <person name="Dessaux Y."/>
            <person name="Elmerich C."/>
            <person name="Condemine G."/>
            <person name="Krishnen G."/>
            <person name="Kennedy I."/>
            <person name="Paterson A.H."/>
            <person name="Gonzalez V."/>
            <person name="Mavingui P."/>
            <person name="Zhulin I.B."/>
        </authorList>
    </citation>
    <scope>NUCLEOTIDE SEQUENCE [LARGE SCALE GENOMIC DNA]</scope>
    <source>
        <strain evidence="3">4B</strain>
    </source>
</reference>
<dbReference type="HOGENOM" id="CLU_3058119_0_0_5"/>
<dbReference type="KEGG" id="ali:AZOLI_p30181"/>
<dbReference type="AlphaFoldDB" id="G7ZEB9"/>
<keyword evidence="1" id="KW-0812">Transmembrane</keyword>
<evidence type="ECO:0000313" key="2">
    <source>
        <dbReference type="EMBL" id="CBS90027.1"/>
    </source>
</evidence>
<keyword evidence="1" id="KW-0472">Membrane</keyword>
<organism evidence="2 3">
    <name type="scientific">Azospirillum lipoferum (strain 4B)</name>
    <dbReference type="NCBI Taxonomy" id="862719"/>
    <lineage>
        <taxon>Bacteria</taxon>
        <taxon>Pseudomonadati</taxon>
        <taxon>Pseudomonadota</taxon>
        <taxon>Alphaproteobacteria</taxon>
        <taxon>Rhodospirillales</taxon>
        <taxon>Azospirillaceae</taxon>
        <taxon>Azospirillum</taxon>
    </lineage>
</organism>
<evidence type="ECO:0000313" key="3">
    <source>
        <dbReference type="Proteomes" id="UP000005667"/>
    </source>
</evidence>
<dbReference type="Proteomes" id="UP000005667">
    <property type="component" value="Plasmid AZO_p3"/>
</dbReference>
<feature type="transmembrane region" description="Helical" evidence="1">
    <location>
        <begin position="30"/>
        <end position="52"/>
    </location>
</feature>